<dbReference type="Pfam" id="PF03372">
    <property type="entry name" value="Exo_endo_phos"/>
    <property type="match status" value="1"/>
</dbReference>
<sequence length="336" mass="35301">MDTQVGVEVGGEIRSPAPSPGRKRRAFAWLLAGISVVWAVFRLTGIELTGFGTLLSTGTPYAVLGAVVAVLVAVLSRARWAATLALASVVALSFVVLPRALPSAQPSADGPSLRVLSVNMRFGRADVGSLMALVRSARPDVISVQELSPRAVEGLAAAGLGDLMPYTHLEPHWSAAGSGIYSRFPLAPLAPFAPGEGHRMPYAKIEVPGGPPVELVDVHTVAPLGRDIGLWRDGLRSLPRPEAGTIRILAGDYNATFDHAEFRAVLGHGWVDAADATGKGLITTWPAERRLPPLITIDHVLVDPRVAVGHASVHDVAGTDHRAVFTVLRLPSSAAG</sequence>
<feature type="transmembrane region" description="Helical" evidence="2">
    <location>
        <begin position="58"/>
        <end position="75"/>
    </location>
</feature>
<keyword evidence="4" id="KW-0540">Nuclease</keyword>
<dbReference type="GO" id="GO:0004527">
    <property type="term" value="F:exonuclease activity"/>
    <property type="evidence" value="ECO:0007669"/>
    <property type="project" value="UniProtKB-KW"/>
</dbReference>
<dbReference type="EMBL" id="WXEW01000014">
    <property type="protein sequence ID" value="NAS27169.1"/>
    <property type="molecule type" value="Genomic_DNA"/>
</dbReference>
<keyword evidence="5" id="KW-1185">Reference proteome</keyword>
<evidence type="ECO:0000256" key="1">
    <source>
        <dbReference type="SAM" id="MobiDB-lite"/>
    </source>
</evidence>
<feature type="domain" description="Endonuclease/exonuclease/phosphatase" evidence="3">
    <location>
        <begin position="116"/>
        <end position="321"/>
    </location>
</feature>
<dbReference type="SUPFAM" id="SSF56219">
    <property type="entry name" value="DNase I-like"/>
    <property type="match status" value="1"/>
</dbReference>
<feature type="transmembrane region" description="Helical" evidence="2">
    <location>
        <begin position="82"/>
        <end position="101"/>
    </location>
</feature>
<keyword evidence="4" id="KW-0255">Endonuclease</keyword>
<proteinExistence type="predicted"/>
<dbReference type="Proteomes" id="UP000479526">
    <property type="component" value="Unassembled WGS sequence"/>
</dbReference>
<dbReference type="AlphaFoldDB" id="A0A7C9N5Y8"/>
<evidence type="ECO:0000313" key="4">
    <source>
        <dbReference type="EMBL" id="NAS27169.1"/>
    </source>
</evidence>
<dbReference type="InterPro" id="IPR036691">
    <property type="entry name" value="Endo/exonu/phosph_ase_sf"/>
</dbReference>
<protein>
    <submittedName>
        <fullName evidence="4">Endonuclease/exonuclease/phosphatase family protein</fullName>
    </submittedName>
</protein>
<organism evidence="4 5">
    <name type="scientific">Herbidospora solisilvae</name>
    <dbReference type="NCBI Taxonomy" id="2696284"/>
    <lineage>
        <taxon>Bacteria</taxon>
        <taxon>Bacillati</taxon>
        <taxon>Actinomycetota</taxon>
        <taxon>Actinomycetes</taxon>
        <taxon>Streptosporangiales</taxon>
        <taxon>Streptosporangiaceae</taxon>
        <taxon>Herbidospora</taxon>
    </lineage>
</organism>
<keyword evidence="4" id="KW-0378">Hydrolase</keyword>
<gene>
    <name evidence="4" type="ORF">GT755_36570</name>
</gene>
<name>A0A7C9N5Y8_9ACTN</name>
<accession>A0A7C9N5Y8</accession>
<dbReference type="Gene3D" id="3.60.10.10">
    <property type="entry name" value="Endonuclease/exonuclease/phosphatase"/>
    <property type="match status" value="1"/>
</dbReference>
<evidence type="ECO:0000259" key="3">
    <source>
        <dbReference type="Pfam" id="PF03372"/>
    </source>
</evidence>
<feature type="region of interest" description="Disordered" evidence="1">
    <location>
        <begin position="1"/>
        <end position="21"/>
    </location>
</feature>
<keyword evidence="2" id="KW-1133">Transmembrane helix</keyword>
<keyword evidence="2" id="KW-0472">Membrane</keyword>
<dbReference type="InterPro" id="IPR005135">
    <property type="entry name" value="Endo/exonuclease/phosphatase"/>
</dbReference>
<evidence type="ECO:0000256" key="2">
    <source>
        <dbReference type="SAM" id="Phobius"/>
    </source>
</evidence>
<feature type="transmembrane region" description="Helical" evidence="2">
    <location>
        <begin position="26"/>
        <end position="46"/>
    </location>
</feature>
<keyword evidence="4" id="KW-0269">Exonuclease</keyword>
<reference evidence="4 5" key="1">
    <citation type="submission" date="2020-01" db="EMBL/GenBank/DDBJ databases">
        <title>Herbidospora sp. NEAU-GS84 nov., a novel actinomycete isolated from soil.</title>
        <authorList>
            <person name="Han L."/>
        </authorList>
    </citation>
    <scope>NUCLEOTIDE SEQUENCE [LARGE SCALE GENOMIC DNA]</scope>
    <source>
        <strain evidence="4 5">NEAU-GS84</strain>
    </source>
</reference>
<dbReference type="RefSeq" id="WP_161484138.1">
    <property type="nucleotide sequence ID" value="NZ_WXEW01000014.1"/>
</dbReference>
<keyword evidence="2" id="KW-0812">Transmembrane</keyword>
<comment type="caution">
    <text evidence="4">The sequence shown here is derived from an EMBL/GenBank/DDBJ whole genome shotgun (WGS) entry which is preliminary data.</text>
</comment>
<evidence type="ECO:0000313" key="5">
    <source>
        <dbReference type="Proteomes" id="UP000479526"/>
    </source>
</evidence>
<dbReference type="GO" id="GO:0004519">
    <property type="term" value="F:endonuclease activity"/>
    <property type="evidence" value="ECO:0007669"/>
    <property type="project" value="UniProtKB-KW"/>
</dbReference>